<feature type="compositionally biased region" description="Low complexity" evidence="1">
    <location>
        <begin position="829"/>
        <end position="842"/>
    </location>
</feature>
<proteinExistence type="predicted"/>
<comment type="caution">
    <text evidence="2">The sequence shown here is derived from an EMBL/GenBank/DDBJ whole genome shotgun (WGS) entry which is preliminary data.</text>
</comment>
<dbReference type="Proteomes" id="UP000796880">
    <property type="component" value="Unassembled WGS sequence"/>
</dbReference>
<gene>
    <name evidence="2" type="ORF">FNV43_RR18137</name>
</gene>
<dbReference type="AlphaFoldDB" id="A0A8K0E589"/>
<reference evidence="2" key="1">
    <citation type="submission" date="2020-03" db="EMBL/GenBank/DDBJ databases">
        <title>A high-quality chromosome-level genome assembly of a woody plant with both climbing and erect habits, Rhamnella rubrinervis.</title>
        <authorList>
            <person name="Lu Z."/>
            <person name="Yang Y."/>
            <person name="Zhu X."/>
            <person name="Sun Y."/>
        </authorList>
    </citation>
    <scope>NUCLEOTIDE SEQUENCE</scope>
    <source>
        <strain evidence="2">BYM</strain>
        <tissue evidence="2">Leaf</tissue>
    </source>
</reference>
<evidence type="ECO:0008006" key="4">
    <source>
        <dbReference type="Google" id="ProtNLM"/>
    </source>
</evidence>
<accession>A0A8K0E589</accession>
<dbReference type="PANTHER" id="PTHR34962">
    <property type="entry name" value="EMBRYO DEFECTIVE 1703-RELATED"/>
    <property type="match status" value="1"/>
</dbReference>
<feature type="region of interest" description="Disordered" evidence="1">
    <location>
        <begin position="405"/>
        <end position="437"/>
    </location>
</feature>
<evidence type="ECO:0000256" key="1">
    <source>
        <dbReference type="SAM" id="MobiDB-lite"/>
    </source>
</evidence>
<dbReference type="OrthoDB" id="611606at2759"/>
<evidence type="ECO:0000313" key="3">
    <source>
        <dbReference type="Proteomes" id="UP000796880"/>
    </source>
</evidence>
<protein>
    <recommendedName>
        <fullName evidence="4">Embryo defective 1703</fullName>
    </recommendedName>
</protein>
<dbReference type="PANTHER" id="PTHR34962:SF1">
    <property type="entry name" value="EMBRYO DEFECTIVE 1703-RELATED"/>
    <property type="match status" value="1"/>
</dbReference>
<evidence type="ECO:0000313" key="2">
    <source>
        <dbReference type="EMBL" id="KAF3439859.1"/>
    </source>
</evidence>
<sequence length="1140" mass="130713">MEVLSSSAPTNLKVFSFASPFAVTSPTKSFYKKNQFRYNIPSSIFYRNSNVSLCLPSSNSRKFKVLAHFGRPTSRRNSLRKKLIDEQKVRQNPIPLNPSSDFQLLQRSFDDIKSSLDKTNGDTVKDSEFSNGVVDDNAVEWNRAKESNSKSLGESVLMTKLESWVEQYKRDSEYWGIGSEPIFTVIQDSDGNVKRVSINEDEIFTRNQVEQRESEDLSGVNLKILHAKSLAGEMESGKNVIPRNSSVAKFVIQGHESGIFKAIRGFTLQPNLLEKLPKVGTMVLYGFIALWALKKLFTSGNKEVQYTELEKEMMRRKIKSRKNEKEMLENVKVEVVQEPLEVPMASIEKPRLDNQELMNSIARAKLQKGDMALLDSSSSSTAKSMEFDDKIQEIRKMARQAREIEDREHNSLEMDGEENQTMNKECSEETEEGKDYRKQETRFLTNLLNGDTEQNWVSSDIGFQQTDVLADTRNFQDSSTSHVDFSALRQTSEQDLKKKECVVNTDDAPFSESSDSRESSIQVKPWVIKSVKEAREFLSVKRNKQESNQESASFSGLQSDKLCDNNALEELDMKDKEFASAISNGTSDSQHTINASDYSTLGDKELVKIKNGKTKGEDGVEKQQLPLDQEGIDSITEKEPSIQEDNWIEKNYNEIEPIVQKIGIGFRDNYMVAREKENRQVNVNSDMKQLEFIGDDGKLEWMRDHSLTEIVLKVRENELAGRDPFYKLNAEDKLAFFNGLGKKVERENEKLSKLHEWLHSNIENLDYGADGISLYDPPEKIIPRWKGPPLEKSPEFINDFLEQRKAIFDGNDEILYPVNKDEQNFLQKSTESSSHESTATSSMVNYQKKQFQGDSKNSKTVIEGSDGSVRAGKKSGKEFWQHTKKWSRGFLESYNAETDPEVKSTMREIGKDLDRWITEEEVKEASDLMTKLPKRNKKFMEKKLNKLKREMELFGPQAVVSKYREYAEDKEEDYLWWLDLPHILCIELYTVDNDEQRIGFYSLEMATDLELEPKPCHVIAFEDANDCKNLCYIIQAQMDVLGNGHAFVVPQPPKDAFREAKANGFNVTVIRKGELQLNVDQTLEEVEEQIVEIGSKIYHDMMMKERSVDISSLMKGVFGFNSKSMKRKRSKRKLKKPSKK</sequence>
<feature type="region of interest" description="Disordered" evidence="1">
    <location>
        <begin position="826"/>
        <end position="874"/>
    </location>
</feature>
<dbReference type="EMBL" id="VOIH02000008">
    <property type="protein sequence ID" value="KAF3439859.1"/>
    <property type="molecule type" value="Genomic_DNA"/>
</dbReference>
<feature type="compositionally biased region" description="Polar residues" evidence="1">
    <location>
        <begin position="843"/>
        <end position="860"/>
    </location>
</feature>
<organism evidence="2 3">
    <name type="scientific">Rhamnella rubrinervis</name>
    <dbReference type="NCBI Taxonomy" id="2594499"/>
    <lineage>
        <taxon>Eukaryota</taxon>
        <taxon>Viridiplantae</taxon>
        <taxon>Streptophyta</taxon>
        <taxon>Embryophyta</taxon>
        <taxon>Tracheophyta</taxon>
        <taxon>Spermatophyta</taxon>
        <taxon>Magnoliopsida</taxon>
        <taxon>eudicotyledons</taxon>
        <taxon>Gunneridae</taxon>
        <taxon>Pentapetalae</taxon>
        <taxon>rosids</taxon>
        <taxon>fabids</taxon>
        <taxon>Rosales</taxon>
        <taxon>Rhamnaceae</taxon>
        <taxon>rhamnoid group</taxon>
        <taxon>Rhamneae</taxon>
        <taxon>Rhamnella</taxon>
    </lineage>
</organism>
<name>A0A8K0E589_9ROSA</name>
<keyword evidence="3" id="KW-1185">Reference proteome</keyword>